<dbReference type="AlphaFoldDB" id="A0A0V8RXA8"/>
<dbReference type="InterPro" id="IPR037284">
    <property type="entry name" value="SUF_FeS_clus_asmbl_SufBD_sf"/>
</dbReference>
<reference evidence="3 4" key="1">
    <citation type="submission" date="2015-11" db="EMBL/GenBank/DDBJ databases">
        <title>Genome sequence of Pyrodictium occultum PL-19, a marine hyperthermophilic archaeon isolated from Volcano, Italy.</title>
        <authorList>
            <person name="Utturkar S."/>
            <person name="Huber H."/>
            <person name="Leptihn S."/>
            <person name="Brown S."/>
            <person name="Stetter K.O."/>
            <person name="Podar M."/>
        </authorList>
    </citation>
    <scope>NUCLEOTIDE SEQUENCE [LARGE SCALE GENOMIC DNA]</scope>
    <source>
        <strain evidence="3 4">PL-19</strain>
    </source>
</reference>
<dbReference type="GO" id="GO:0016226">
    <property type="term" value="P:iron-sulfur cluster assembly"/>
    <property type="evidence" value="ECO:0007669"/>
    <property type="project" value="InterPro"/>
</dbReference>
<name>A0A0V8RXA8_PYROC</name>
<accession>A0A0V8RXA8</accession>
<dbReference type="RefSeq" id="WP_058371276.1">
    <property type="nucleotide sequence ID" value="NZ_LNTB01000001.1"/>
</dbReference>
<evidence type="ECO:0000313" key="3">
    <source>
        <dbReference type="EMBL" id="KSW12594.1"/>
    </source>
</evidence>
<dbReference type="InterPro" id="IPR055346">
    <property type="entry name" value="Fe-S_cluster_assembly_SufBD"/>
</dbReference>
<evidence type="ECO:0000259" key="2">
    <source>
        <dbReference type="Pfam" id="PF01458"/>
    </source>
</evidence>
<feature type="domain" description="SUF system FeS cluster assembly SufBD core" evidence="2">
    <location>
        <begin position="145"/>
        <end position="362"/>
    </location>
</feature>
<proteinExistence type="inferred from homology"/>
<keyword evidence="4" id="KW-1185">Reference proteome</keyword>
<evidence type="ECO:0000256" key="1">
    <source>
        <dbReference type="ARBA" id="ARBA00043967"/>
    </source>
</evidence>
<dbReference type="Pfam" id="PF01458">
    <property type="entry name" value="SUFBD_core"/>
    <property type="match status" value="1"/>
</dbReference>
<dbReference type="OrthoDB" id="300624at2157"/>
<dbReference type="SUPFAM" id="SSF101960">
    <property type="entry name" value="Stabilizer of iron transporter SufD"/>
    <property type="match status" value="1"/>
</dbReference>
<organism evidence="3 4">
    <name type="scientific">Pyrodictium occultum</name>
    <dbReference type="NCBI Taxonomy" id="2309"/>
    <lineage>
        <taxon>Archaea</taxon>
        <taxon>Thermoproteota</taxon>
        <taxon>Thermoprotei</taxon>
        <taxon>Desulfurococcales</taxon>
        <taxon>Pyrodictiaceae</taxon>
        <taxon>Pyrodictium</taxon>
    </lineage>
</organism>
<dbReference type="EMBL" id="LNTB01000001">
    <property type="protein sequence ID" value="KSW12594.1"/>
    <property type="molecule type" value="Genomic_DNA"/>
</dbReference>
<sequence>MSRQAVAGLEEARERARSLLDKLPWQHIADSPTTKYYTDWKLFEEKLEKALSEPQAVGAGAGAGRGLEGYDAAIGCGGGAAGGIRVYRLEEAPSELARFFASMLHPDESRLTAAHYAFLREAYVLEIREPGVYKVAVCGPRGVWASSHLLVAVMPGVEAGLVLDNRPSSSGSTAVEMLVGEKAKLELFTLARAPEEAVHALMGRRLVLHGAELRSATIALGSAMHRVEEETRLANGSSYTHYGAAVGRWRQRLDMIADTIHQGAGSRSRVRVYGFALDESLVSARGLASIKESARGSSTVFEAEVLVIGEKAKGYTMPFLEIDTGDVEEASHRAAEYRISGEQLFYLESRGLSEEDALQLLLSERLRTAAGHLERLAGEAEKMIEAILVELFHPQGQCSF</sequence>
<comment type="similarity">
    <text evidence="1">Belongs to the iron-sulfur cluster assembly SufBD family.</text>
</comment>
<protein>
    <recommendedName>
        <fullName evidence="2">SUF system FeS cluster assembly SufBD core domain-containing protein</fullName>
    </recommendedName>
</protein>
<comment type="caution">
    <text evidence="3">The sequence shown here is derived from an EMBL/GenBank/DDBJ whole genome shotgun (WGS) entry which is preliminary data.</text>
</comment>
<dbReference type="InterPro" id="IPR000825">
    <property type="entry name" value="SUF_FeS_clus_asmbl_SufBD_core"/>
</dbReference>
<dbReference type="PANTHER" id="PTHR30508:SF1">
    <property type="entry name" value="UPF0051 PROTEIN ABCI8, CHLOROPLASTIC-RELATED"/>
    <property type="match status" value="1"/>
</dbReference>
<evidence type="ECO:0000313" key="4">
    <source>
        <dbReference type="Proteomes" id="UP000053352"/>
    </source>
</evidence>
<dbReference type="PANTHER" id="PTHR30508">
    <property type="entry name" value="FES CLUSTER ASSEMBLY PROTEIN SUF"/>
    <property type="match status" value="1"/>
</dbReference>
<dbReference type="STRING" id="2309.CF15_07730"/>
<gene>
    <name evidence="3" type="ORF">CF15_07730</name>
</gene>
<dbReference type="Proteomes" id="UP000053352">
    <property type="component" value="Unassembled WGS sequence"/>
</dbReference>